<dbReference type="GO" id="GO:0055085">
    <property type="term" value="P:transmembrane transport"/>
    <property type="evidence" value="ECO:0007669"/>
    <property type="project" value="InterPro"/>
</dbReference>
<organism evidence="9 10">
    <name type="scientific">Lichenifustis flavocetrariae</name>
    <dbReference type="NCBI Taxonomy" id="2949735"/>
    <lineage>
        <taxon>Bacteria</taxon>
        <taxon>Pseudomonadati</taxon>
        <taxon>Pseudomonadota</taxon>
        <taxon>Alphaproteobacteria</taxon>
        <taxon>Hyphomicrobiales</taxon>
        <taxon>Lichenihabitantaceae</taxon>
        <taxon>Lichenifustis</taxon>
    </lineage>
</organism>
<name>A0AA42CQM0_9HYPH</name>
<reference evidence="9" key="1">
    <citation type="submission" date="2022-05" db="EMBL/GenBank/DDBJ databases">
        <authorList>
            <person name="Pankratov T."/>
        </authorList>
    </citation>
    <scope>NUCLEOTIDE SEQUENCE</scope>
    <source>
        <strain evidence="9">BP6-180914</strain>
    </source>
</reference>
<proteinExistence type="inferred from homology"/>
<dbReference type="GO" id="GO:0005886">
    <property type="term" value="C:plasma membrane"/>
    <property type="evidence" value="ECO:0007669"/>
    <property type="project" value="UniProtKB-SubCell"/>
</dbReference>
<dbReference type="EMBL" id="JAMOIM010000028">
    <property type="protein sequence ID" value="MCW6511570.1"/>
    <property type="molecule type" value="Genomic_DNA"/>
</dbReference>
<accession>A0AA42CQM0</accession>
<dbReference type="Pfam" id="PF00528">
    <property type="entry name" value="BPD_transp_1"/>
    <property type="match status" value="1"/>
</dbReference>
<keyword evidence="2 7" id="KW-0813">Transport</keyword>
<keyword evidence="4 7" id="KW-0812">Transmembrane</keyword>
<dbReference type="AlphaFoldDB" id="A0AA42CQM0"/>
<feature type="transmembrane region" description="Helical" evidence="7">
    <location>
        <begin position="173"/>
        <end position="192"/>
    </location>
</feature>
<protein>
    <submittedName>
        <fullName evidence="9">Sugar ABC transporter permease</fullName>
    </submittedName>
</protein>
<evidence type="ECO:0000256" key="1">
    <source>
        <dbReference type="ARBA" id="ARBA00004651"/>
    </source>
</evidence>
<comment type="similarity">
    <text evidence="7">Belongs to the binding-protein-dependent transport system permease family.</text>
</comment>
<dbReference type="PANTHER" id="PTHR30193:SF41">
    <property type="entry name" value="DIACETYLCHITOBIOSE UPTAKE SYSTEM PERMEASE PROTEIN NGCF"/>
    <property type="match status" value="1"/>
</dbReference>
<keyword evidence="3" id="KW-1003">Cell membrane</keyword>
<evidence type="ECO:0000313" key="10">
    <source>
        <dbReference type="Proteomes" id="UP001165667"/>
    </source>
</evidence>
<feature type="transmembrane region" description="Helical" evidence="7">
    <location>
        <begin position="28"/>
        <end position="55"/>
    </location>
</feature>
<comment type="caution">
    <text evidence="9">The sequence shown here is derived from an EMBL/GenBank/DDBJ whole genome shotgun (WGS) entry which is preliminary data.</text>
</comment>
<dbReference type="SUPFAM" id="SSF161098">
    <property type="entry name" value="MetI-like"/>
    <property type="match status" value="1"/>
</dbReference>
<evidence type="ECO:0000259" key="8">
    <source>
        <dbReference type="PROSITE" id="PS50928"/>
    </source>
</evidence>
<dbReference type="Proteomes" id="UP001165667">
    <property type="component" value="Unassembled WGS sequence"/>
</dbReference>
<dbReference type="Gene3D" id="1.10.3720.10">
    <property type="entry name" value="MetI-like"/>
    <property type="match status" value="1"/>
</dbReference>
<feature type="transmembrane region" description="Helical" evidence="7">
    <location>
        <begin position="91"/>
        <end position="110"/>
    </location>
</feature>
<gene>
    <name evidence="9" type="ORF">M8523_26705</name>
</gene>
<dbReference type="InterPro" id="IPR051393">
    <property type="entry name" value="ABC_transporter_permease"/>
</dbReference>
<sequence length="310" mass="34705">MSITLKSEADVRSVGVPRRRRRRHDLAALLYVAPAIMFVLVFFLLPLGMTVWMSLHNWPLIGRPRWIGFANYNALWRDHGFWNALAFTGRYTVAATIGLLAVGLALALFVEKPRPLVGLYRTVFFLPVVIGFASASLLWAWLSSVDAGLFSPLAEQLGLTNGRINLLATFDPAFWSVTVMVIWKMAGFYMIILMSGLQAIPADYHEAARIDGANFWQRFRFITLPLIRRPLALASILCVSGSMLAFDQFYIILAGGPQNQTITAVYWIFNQSFVSFRLGYGSALSVVLLGILMVLSALQLRLFGDREPPR</sequence>
<evidence type="ECO:0000256" key="7">
    <source>
        <dbReference type="RuleBase" id="RU363032"/>
    </source>
</evidence>
<keyword evidence="10" id="KW-1185">Reference proteome</keyword>
<comment type="subcellular location">
    <subcellularLocation>
        <location evidence="1 7">Cell membrane</location>
        <topology evidence="1 7">Multi-pass membrane protein</topology>
    </subcellularLocation>
</comment>
<dbReference type="CDD" id="cd06261">
    <property type="entry name" value="TM_PBP2"/>
    <property type="match status" value="1"/>
</dbReference>
<evidence type="ECO:0000256" key="4">
    <source>
        <dbReference type="ARBA" id="ARBA00022692"/>
    </source>
</evidence>
<dbReference type="RefSeq" id="WP_282587947.1">
    <property type="nucleotide sequence ID" value="NZ_JAMOIM010000028.1"/>
</dbReference>
<keyword evidence="5 7" id="KW-1133">Transmembrane helix</keyword>
<feature type="transmembrane region" description="Helical" evidence="7">
    <location>
        <begin position="122"/>
        <end position="142"/>
    </location>
</feature>
<feature type="transmembrane region" description="Helical" evidence="7">
    <location>
        <begin position="278"/>
        <end position="300"/>
    </location>
</feature>
<evidence type="ECO:0000256" key="5">
    <source>
        <dbReference type="ARBA" id="ARBA00022989"/>
    </source>
</evidence>
<evidence type="ECO:0000313" key="9">
    <source>
        <dbReference type="EMBL" id="MCW6511570.1"/>
    </source>
</evidence>
<dbReference type="PANTHER" id="PTHR30193">
    <property type="entry name" value="ABC TRANSPORTER PERMEASE PROTEIN"/>
    <property type="match status" value="1"/>
</dbReference>
<feature type="domain" description="ABC transmembrane type-1" evidence="8">
    <location>
        <begin position="85"/>
        <end position="299"/>
    </location>
</feature>
<evidence type="ECO:0000256" key="3">
    <source>
        <dbReference type="ARBA" id="ARBA00022475"/>
    </source>
</evidence>
<dbReference type="InterPro" id="IPR000515">
    <property type="entry name" value="MetI-like"/>
</dbReference>
<keyword evidence="6 7" id="KW-0472">Membrane</keyword>
<dbReference type="InterPro" id="IPR035906">
    <property type="entry name" value="MetI-like_sf"/>
</dbReference>
<evidence type="ECO:0000256" key="6">
    <source>
        <dbReference type="ARBA" id="ARBA00023136"/>
    </source>
</evidence>
<dbReference type="PROSITE" id="PS50928">
    <property type="entry name" value="ABC_TM1"/>
    <property type="match status" value="1"/>
</dbReference>
<evidence type="ECO:0000256" key="2">
    <source>
        <dbReference type="ARBA" id="ARBA00022448"/>
    </source>
</evidence>
<feature type="transmembrane region" description="Helical" evidence="7">
    <location>
        <begin position="231"/>
        <end position="253"/>
    </location>
</feature>